<dbReference type="InterPro" id="IPR029063">
    <property type="entry name" value="SAM-dependent_MTases_sf"/>
</dbReference>
<dbReference type="PANTHER" id="PTHR43317:SF3">
    <property type="entry name" value="BLR2883 PROTEIN"/>
    <property type="match status" value="1"/>
</dbReference>
<proteinExistence type="predicted"/>
<dbReference type="CDD" id="cd02440">
    <property type="entry name" value="AdoMet_MTases"/>
    <property type="match status" value="1"/>
</dbReference>
<reference evidence="2 3" key="1">
    <citation type="submission" date="2024-09" db="EMBL/GenBank/DDBJ databases">
        <authorList>
            <person name="Lee S.D."/>
        </authorList>
    </citation>
    <scope>NUCLEOTIDE SEQUENCE [LARGE SCALE GENOMIC DNA]</scope>
    <source>
        <strain evidence="2 3">N8-3</strain>
    </source>
</reference>
<dbReference type="Gene3D" id="3.40.50.150">
    <property type="entry name" value="Vaccinia Virus protein VP39"/>
    <property type="match status" value="1"/>
</dbReference>
<dbReference type="PANTHER" id="PTHR43317">
    <property type="entry name" value="THERMOSPERMINE SYNTHASE ACAULIS5"/>
    <property type="match status" value="1"/>
</dbReference>
<protein>
    <submittedName>
        <fullName evidence="2">Spermidine synthase</fullName>
    </submittedName>
</protein>
<sequence length="237" mass="26455">MSARFQELDWRQTSLGELVLRRRWYPGVGRDVYEIKLNDEYLMSSLFTVAEEELGRLALAELPPGEGTLDVVVGGLGLGCTAQAVLESANVRSLVVLDALSEVIEWHQRELLPSGLAADPRCRLVHGDFFALLRSPTGLDPELPDRRFHAVVVDIDHSPRHLLHPGNADLYEPAGLRRVAERLYPGGVFALWSNDPPDQEFMEVLAACFAEARAEVVAFDNPLQQREATNTVYLARR</sequence>
<name>A0ABV6W216_9ACTN</name>
<organism evidence="2 3">
    <name type="scientific">Streptacidiphilus cavernicola</name>
    <dbReference type="NCBI Taxonomy" id="3342716"/>
    <lineage>
        <taxon>Bacteria</taxon>
        <taxon>Bacillati</taxon>
        <taxon>Actinomycetota</taxon>
        <taxon>Actinomycetes</taxon>
        <taxon>Kitasatosporales</taxon>
        <taxon>Streptomycetaceae</taxon>
        <taxon>Streptacidiphilus</taxon>
    </lineage>
</organism>
<gene>
    <name evidence="2" type="ORF">ACEZDE_25845</name>
</gene>
<dbReference type="RefSeq" id="WP_380540474.1">
    <property type="nucleotide sequence ID" value="NZ_JBHFAB010000022.1"/>
</dbReference>
<keyword evidence="1" id="KW-0620">Polyamine biosynthesis</keyword>
<accession>A0ABV6W216</accession>
<dbReference type="Proteomes" id="UP001592531">
    <property type="component" value="Unassembled WGS sequence"/>
</dbReference>
<dbReference type="SUPFAM" id="SSF53335">
    <property type="entry name" value="S-adenosyl-L-methionine-dependent methyltransferases"/>
    <property type="match status" value="1"/>
</dbReference>
<evidence type="ECO:0000256" key="1">
    <source>
        <dbReference type="ARBA" id="ARBA00023115"/>
    </source>
</evidence>
<evidence type="ECO:0000313" key="2">
    <source>
        <dbReference type="EMBL" id="MFC1420034.1"/>
    </source>
</evidence>
<evidence type="ECO:0000313" key="3">
    <source>
        <dbReference type="Proteomes" id="UP001592531"/>
    </source>
</evidence>
<dbReference type="EMBL" id="JBHFAB010000022">
    <property type="protein sequence ID" value="MFC1420034.1"/>
    <property type="molecule type" value="Genomic_DNA"/>
</dbReference>
<keyword evidence="3" id="KW-1185">Reference proteome</keyword>
<comment type="caution">
    <text evidence="2">The sequence shown here is derived from an EMBL/GenBank/DDBJ whole genome shotgun (WGS) entry which is preliminary data.</text>
</comment>